<accession>A0ABX1JTA1</accession>
<organism evidence="2 3">
    <name type="scientific">Arthrobacter deserti</name>
    <dbReference type="NCBI Taxonomy" id="1742687"/>
    <lineage>
        <taxon>Bacteria</taxon>
        <taxon>Bacillati</taxon>
        <taxon>Actinomycetota</taxon>
        <taxon>Actinomycetes</taxon>
        <taxon>Micrococcales</taxon>
        <taxon>Micrococcaceae</taxon>
        <taxon>Arthrobacter</taxon>
    </lineage>
</organism>
<dbReference type="Pfam" id="PF13302">
    <property type="entry name" value="Acetyltransf_3"/>
    <property type="match status" value="1"/>
</dbReference>
<dbReference type="SUPFAM" id="SSF55729">
    <property type="entry name" value="Acyl-CoA N-acyltransferases (Nat)"/>
    <property type="match status" value="1"/>
</dbReference>
<evidence type="ECO:0000259" key="1">
    <source>
        <dbReference type="Pfam" id="PF13302"/>
    </source>
</evidence>
<dbReference type="PANTHER" id="PTHR43610:SF1">
    <property type="entry name" value="N-ACETYLTRANSFERASE DOMAIN-CONTAINING PROTEIN"/>
    <property type="match status" value="1"/>
</dbReference>
<sequence>MAPFSTVTLTGKYVRLEPLRLGHLAGLHEAVLDGHLYRLCYTRVPAPGAMEAEIRQRLAAQEAGSMVPFATRRLSDGRIIGMTSYCNIDAATPRLEIGYTWNSASTHGSGTNPDSKMLLLSHAFDALGCRAVEFRTHWMNFQSREAIARLGARQDGVLRNHLKMPDGTLRDTVVFSVLDAEWPAVRRGLQARLARDRPACS</sequence>
<name>A0ABX1JTA1_9MICC</name>
<dbReference type="InterPro" id="IPR016181">
    <property type="entry name" value="Acyl_CoA_acyltransferase"/>
</dbReference>
<comment type="caution">
    <text evidence="2">The sequence shown here is derived from an EMBL/GenBank/DDBJ whole genome shotgun (WGS) entry which is preliminary data.</text>
</comment>
<dbReference type="InterPro" id="IPR000182">
    <property type="entry name" value="GNAT_dom"/>
</dbReference>
<gene>
    <name evidence="2" type="ORF">HER39_18595</name>
</gene>
<protein>
    <submittedName>
        <fullName evidence="2">GNAT family N-acetyltransferase</fullName>
    </submittedName>
</protein>
<evidence type="ECO:0000313" key="3">
    <source>
        <dbReference type="Proteomes" id="UP000523795"/>
    </source>
</evidence>
<feature type="domain" description="N-acetyltransferase" evidence="1">
    <location>
        <begin position="15"/>
        <end position="153"/>
    </location>
</feature>
<proteinExistence type="predicted"/>
<dbReference type="PANTHER" id="PTHR43610">
    <property type="entry name" value="BLL6696 PROTEIN"/>
    <property type="match status" value="1"/>
</dbReference>
<dbReference type="Gene3D" id="3.40.630.30">
    <property type="match status" value="1"/>
</dbReference>
<dbReference type="Proteomes" id="UP000523795">
    <property type="component" value="Unassembled WGS sequence"/>
</dbReference>
<reference evidence="2 3" key="1">
    <citation type="submission" date="2020-04" db="EMBL/GenBank/DDBJ databases">
        <authorList>
            <person name="Liu S."/>
        </authorList>
    </citation>
    <scope>NUCLEOTIDE SEQUENCE [LARGE SCALE GENOMIC DNA]</scope>
    <source>
        <strain evidence="2 3">CGMCC 1.15091</strain>
    </source>
</reference>
<dbReference type="EMBL" id="JAAZSR010000587">
    <property type="protein sequence ID" value="NKX52543.1"/>
    <property type="molecule type" value="Genomic_DNA"/>
</dbReference>
<keyword evidence="3" id="KW-1185">Reference proteome</keyword>
<evidence type="ECO:0000313" key="2">
    <source>
        <dbReference type="EMBL" id="NKX52543.1"/>
    </source>
</evidence>